<comment type="subcellular location">
    <subcellularLocation>
        <location evidence="1">Cytoplasm</location>
        <location evidence="1">Cytoskeleton</location>
    </subcellularLocation>
</comment>
<dbReference type="CDD" id="cd20820">
    <property type="entry name" value="C1_RASSF1-like"/>
    <property type="match status" value="1"/>
</dbReference>
<keyword evidence="5" id="KW-0963">Cytoplasm</keyword>
<dbReference type="GO" id="GO:0005874">
    <property type="term" value="C:microtubule"/>
    <property type="evidence" value="ECO:0007669"/>
    <property type="project" value="UniProtKB-KW"/>
</dbReference>
<evidence type="ECO:0008006" key="12">
    <source>
        <dbReference type="Google" id="ProtNLM"/>
    </source>
</evidence>
<dbReference type="Gene3D" id="1.20.5.110">
    <property type="match status" value="1"/>
</dbReference>
<feature type="compositionally biased region" description="Acidic residues" evidence="6">
    <location>
        <begin position="592"/>
        <end position="614"/>
    </location>
</feature>
<feature type="compositionally biased region" description="Polar residues" evidence="6">
    <location>
        <begin position="338"/>
        <end position="359"/>
    </location>
</feature>
<dbReference type="Gene3D" id="3.10.20.90">
    <property type="entry name" value="Phosphatidylinositol 3-kinase Catalytic Subunit, Chain A, domain 1"/>
    <property type="match status" value="1"/>
</dbReference>
<feature type="region of interest" description="Disordered" evidence="6">
    <location>
        <begin position="587"/>
        <end position="616"/>
    </location>
</feature>
<dbReference type="Pfam" id="PF00788">
    <property type="entry name" value="RA"/>
    <property type="match status" value="1"/>
</dbReference>
<dbReference type="PROSITE" id="PS50200">
    <property type="entry name" value="RA"/>
    <property type="match status" value="1"/>
</dbReference>
<evidence type="ECO:0000259" key="9">
    <source>
        <dbReference type="PROSITE" id="PS50951"/>
    </source>
</evidence>
<dbReference type="SUPFAM" id="SSF54236">
    <property type="entry name" value="Ubiquitin-like"/>
    <property type="match status" value="1"/>
</dbReference>
<dbReference type="PANTHER" id="PTHR22738:SF10">
    <property type="entry name" value="RAS ASSOCIATION DOMAIN-CONTAINING PROTEIN 1 HOMOLOG"/>
    <property type="match status" value="1"/>
</dbReference>
<evidence type="ECO:0000259" key="8">
    <source>
        <dbReference type="PROSITE" id="PS50200"/>
    </source>
</evidence>
<feature type="domain" description="SARAH" evidence="9">
    <location>
        <begin position="775"/>
        <end position="822"/>
    </location>
</feature>
<feature type="region of interest" description="Disordered" evidence="6">
    <location>
        <begin position="853"/>
        <end position="881"/>
    </location>
</feature>
<feature type="region of interest" description="Disordered" evidence="6">
    <location>
        <begin position="447"/>
        <end position="469"/>
    </location>
</feature>
<feature type="domain" description="Phorbol-ester/DAG-type" evidence="7">
    <location>
        <begin position="128"/>
        <end position="180"/>
    </location>
</feature>
<feature type="compositionally biased region" description="Polar residues" evidence="6">
    <location>
        <begin position="28"/>
        <end position="48"/>
    </location>
</feature>
<dbReference type="AlphaFoldDB" id="A0AA85K5V9"/>
<evidence type="ECO:0000256" key="3">
    <source>
        <dbReference type="ARBA" id="ARBA00022723"/>
    </source>
</evidence>
<evidence type="ECO:0000313" key="10">
    <source>
        <dbReference type="Proteomes" id="UP000050795"/>
    </source>
</evidence>
<organism evidence="10 11">
    <name type="scientific">Trichobilharzia regenti</name>
    <name type="common">Nasal bird schistosome</name>
    <dbReference type="NCBI Taxonomy" id="157069"/>
    <lineage>
        <taxon>Eukaryota</taxon>
        <taxon>Metazoa</taxon>
        <taxon>Spiralia</taxon>
        <taxon>Lophotrochozoa</taxon>
        <taxon>Platyhelminthes</taxon>
        <taxon>Trematoda</taxon>
        <taxon>Digenea</taxon>
        <taxon>Strigeidida</taxon>
        <taxon>Schistosomatoidea</taxon>
        <taxon>Schistosomatidae</taxon>
        <taxon>Trichobilharzia</taxon>
    </lineage>
</organism>
<sequence>MIALYFLEMMLEVKKAFSNFLRINNDSNQISQTKDSPQTDTQENSNINNHHHPVSAYRNSVCNADGYAKIKDYCPRSSFRGFTVFDSLDLAGHRVQPLVNSKCRPESIELGLISPVKASQKKSSSENGHLFCPVPLEGDTFCDHCSQPIWELGWRPVCLKCAKCHMTCHWLCSDEVVVLCDGDTKYTNQLTEECSFLAEDVSNEEIKQVDKELSELSITLENDENDQLSSEDTLTKSSKVDSLVNIPSLTDVLPVNGDNVEMVEHISGDVAAEVDFPNSKQPMFKAFNVNSSLDTQQFDLNETVHVQQQKVEYVEAVVTATTTTTTSGGDGRGGGDPHTSSSAEKQIRSNLQLSPTLSRRATDLRKEKKPANVKLTTRHSFLSGSNKPPHVCLAYDFSSLDKEAIRNHGISVRQLSPSLTELQQTSSSSHESFHENINITDDFITEPETNVHSSPSSPSPLLSNENSTTEQECSDIGLASVIQTTQEFIRTKRAKRSFQNHMMMSSKNMLSLIPMVVGPRAVLPWSADRLKQLITVFSTNDFGLQVTNSTDIDPCDCEGQVRVHINLLRPIRMLLTARPASIFDVVGSKSVDDEDEDDDSDDEVEQEHEVEGTEESVNPCPWFVKHTSDNRANIDVYHNYSAANVPAFLLSSEKSNDVGQNAAGVRRHRLGRTASRVSTFRLPRGSTKLLHVRLSTTAQMVICALLDRFGIRDNPQKFALYEHTIEGDQKVSVRKLFDDESPLGLLFKWAEQDPSNFNNILSVKRLVLQENETGDIEWSTFSLSELHTFLGILNREENDYRRRIEMKYEIRRKEIKRLMDLRLNEMKSSEIDVSNAPSTTSVEPSKNIISESYNAENNSDNNHNYNNSNDGNTHSPEEHVCRSTKPNVYSPMDSMSAPVSPTMFRKNENQLKLEGGGAGGGGEPLNFFHASPSPDSCSSPESTLRQKTTVRQSQLLSNAVMTLPRSPTVMKTPSSSPSSNNKLPSIFKSFSNFKARKAEISQQKRLAKLEKARMKAEQHQQQKDRVKNSSHASQVSTWKWFGFGTISPSRAAATPTAASISSQLSSNQ</sequence>
<keyword evidence="4" id="KW-0862">Zinc</keyword>
<dbReference type="GO" id="GO:0046872">
    <property type="term" value="F:metal ion binding"/>
    <property type="evidence" value="ECO:0007669"/>
    <property type="project" value="UniProtKB-KW"/>
</dbReference>
<dbReference type="InterPro" id="IPR000159">
    <property type="entry name" value="RA_dom"/>
</dbReference>
<evidence type="ECO:0000256" key="4">
    <source>
        <dbReference type="ARBA" id="ARBA00022833"/>
    </source>
</evidence>
<feature type="compositionally biased region" description="Basic and acidic residues" evidence="6">
    <location>
        <begin position="1007"/>
        <end position="1027"/>
    </location>
</feature>
<evidence type="ECO:0000259" key="7">
    <source>
        <dbReference type="PROSITE" id="PS50081"/>
    </source>
</evidence>
<dbReference type="InterPro" id="IPR029071">
    <property type="entry name" value="Ubiquitin-like_domsf"/>
</dbReference>
<feature type="region of interest" description="Disordered" evidence="6">
    <location>
        <begin position="28"/>
        <end position="52"/>
    </location>
</feature>
<dbReference type="Gene3D" id="3.30.60.20">
    <property type="match status" value="1"/>
</dbReference>
<evidence type="ECO:0000256" key="5">
    <source>
        <dbReference type="ARBA" id="ARBA00023212"/>
    </source>
</evidence>
<dbReference type="PANTHER" id="PTHR22738">
    <property type="entry name" value="RASSF"/>
    <property type="match status" value="1"/>
</dbReference>
<dbReference type="PROSITE" id="PS50081">
    <property type="entry name" value="ZF_DAG_PE_2"/>
    <property type="match status" value="1"/>
</dbReference>
<dbReference type="PROSITE" id="PS50951">
    <property type="entry name" value="SARAH"/>
    <property type="match status" value="1"/>
</dbReference>
<keyword evidence="5" id="KW-0206">Cytoskeleton</keyword>
<keyword evidence="3" id="KW-0479">Metal-binding</keyword>
<dbReference type="InterPro" id="IPR002219">
    <property type="entry name" value="PKC_DAG/PE"/>
</dbReference>
<dbReference type="Pfam" id="PF16517">
    <property type="entry name" value="Nore1-SARAH"/>
    <property type="match status" value="1"/>
</dbReference>
<evidence type="ECO:0000313" key="11">
    <source>
        <dbReference type="WBParaSite" id="TREG1_75320.3"/>
    </source>
</evidence>
<evidence type="ECO:0000256" key="6">
    <source>
        <dbReference type="SAM" id="MobiDB-lite"/>
    </source>
</evidence>
<reference evidence="10" key="1">
    <citation type="submission" date="2022-06" db="EMBL/GenBank/DDBJ databases">
        <authorList>
            <person name="Berger JAMES D."/>
            <person name="Berger JAMES D."/>
        </authorList>
    </citation>
    <scope>NUCLEOTIDE SEQUENCE [LARGE SCALE GENOMIC DNA]</scope>
</reference>
<dbReference type="InterPro" id="IPR033614">
    <property type="entry name" value="RASSF1-6"/>
</dbReference>
<proteinExistence type="predicted"/>
<dbReference type="WBParaSite" id="TREG1_75320.3">
    <property type="protein sequence ID" value="TREG1_75320.3"/>
    <property type="gene ID" value="TREG1_75320"/>
</dbReference>
<feature type="compositionally biased region" description="Low complexity" evidence="6">
    <location>
        <begin position="853"/>
        <end position="874"/>
    </location>
</feature>
<dbReference type="SMART" id="SM00314">
    <property type="entry name" value="RA"/>
    <property type="match status" value="1"/>
</dbReference>
<feature type="domain" description="Ras-associating" evidence="8">
    <location>
        <begin position="683"/>
        <end position="773"/>
    </location>
</feature>
<dbReference type="Proteomes" id="UP000050795">
    <property type="component" value="Unassembled WGS sequence"/>
</dbReference>
<keyword evidence="2" id="KW-0493">Microtubule</keyword>
<dbReference type="InterPro" id="IPR011524">
    <property type="entry name" value="SARAH_dom"/>
</dbReference>
<reference evidence="11" key="2">
    <citation type="submission" date="2023-11" db="UniProtKB">
        <authorList>
            <consortium name="WormBaseParasite"/>
        </authorList>
    </citation>
    <scope>IDENTIFICATION</scope>
</reference>
<feature type="region of interest" description="Disordered" evidence="6">
    <location>
        <begin position="1007"/>
        <end position="1034"/>
    </location>
</feature>
<accession>A0AA85K5V9</accession>
<keyword evidence="10" id="KW-1185">Reference proteome</keyword>
<protein>
    <recommendedName>
        <fullName evidence="12">Ras-associating domain-containing protein</fullName>
    </recommendedName>
</protein>
<dbReference type="InterPro" id="IPR046349">
    <property type="entry name" value="C1-like_sf"/>
</dbReference>
<feature type="compositionally biased region" description="Low complexity" evidence="6">
    <location>
        <begin position="453"/>
        <end position="463"/>
    </location>
</feature>
<feature type="compositionally biased region" description="Basic and acidic residues" evidence="6">
    <location>
        <begin position="360"/>
        <end position="370"/>
    </location>
</feature>
<feature type="region of interest" description="Disordered" evidence="6">
    <location>
        <begin position="322"/>
        <end position="372"/>
    </location>
</feature>
<dbReference type="CDD" id="cd21885">
    <property type="entry name" value="SARAH_RASSF1-like"/>
    <property type="match status" value="1"/>
</dbReference>
<evidence type="ECO:0000256" key="2">
    <source>
        <dbReference type="ARBA" id="ARBA00022701"/>
    </source>
</evidence>
<name>A0AA85K5V9_TRIRE</name>
<dbReference type="GO" id="GO:0007165">
    <property type="term" value="P:signal transduction"/>
    <property type="evidence" value="ECO:0007669"/>
    <property type="project" value="InterPro"/>
</dbReference>
<evidence type="ECO:0000256" key="1">
    <source>
        <dbReference type="ARBA" id="ARBA00004245"/>
    </source>
</evidence>
<dbReference type="SUPFAM" id="SSF57889">
    <property type="entry name" value="Cysteine-rich domain"/>
    <property type="match status" value="1"/>
</dbReference>